<evidence type="ECO:0000313" key="15">
    <source>
        <dbReference type="Proteomes" id="UP001318040"/>
    </source>
</evidence>
<sequence>MDMDVTIGVTPWRGQVLGGCWLQSALLFALLMVIGHAGARATWADSADPDDLVNKPHWPVPYRRVNFRPTPDPFCQARYTFCPDGDPGGSIPAMAPEDVLEVFLLKAPVWEFKFGDLLGKFNIMHDAIGFRSALTGHAFTLEWYELFQLGNCTFPHLRAGLNAPFWCNQGAACFYAGLDERHWRENGTMLKVAEATGETFNNLAKWVRHDNDTGVYYETWTVRSGEEPNATSWFESYDCSRFVQRTYRRLAELGAMFKPGLRTHYTRLNLYCGQPHLLGNASTIFGTASKEAIKLAKEIRSFYTNFQPNQSLLGLLMSVLNAYGEVVLQHRFFLYYNSEYWFLPMKPPFVSVTYEEAPLP</sequence>
<reference evidence="16" key="1">
    <citation type="submission" date="2025-08" db="UniProtKB">
        <authorList>
            <consortium name="RefSeq"/>
        </authorList>
    </citation>
    <scope>IDENTIFICATION</scope>
    <source>
        <tissue evidence="16">Sperm</tissue>
    </source>
</reference>
<dbReference type="PANTHER" id="PTHR15380">
    <property type="entry name" value="CEROID-LIPOFUSCINOSIS, NEURONAL 5"/>
    <property type="match status" value="1"/>
</dbReference>
<gene>
    <name evidence="16" type="primary">CLN5</name>
</gene>
<evidence type="ECO:0000256" key="13">
    <source>
        <dbReference type="ARBA" id="ARBA00051553"/>
    </source>
</evidence>
<evidence type="ECO:0000256" key="7">
    <source>
        <dbReference type="ARBA" id="ARBA00044557"/>
    </source>
</evidence>
<evidence type="ECO:0000256" key="1">
    <source>
        <dbReference type="ARBA" id="ARBA00007028"/>
    </source>
</evidence>
<protein>
    <recommendedName>
        <fullName evidence="4">Bis(monoacylglycero)phosphate synthase CLN5</fullName>
    </recommendedName>
    <alternativeName>
        <fullName evidence="5">Ceroid-lipofuscinosis neuronal protein 5</fullName>
    </alternativeName>
    <alternativeName>
        <fullName evidence="7">Palmitoyl protein thioesterase CLN5</fullName>
    </alternativeName>
    <alternativeName>
        <fullName evidence="6">S-depalmitoylase CLN5</fullName>
    </alternativeName>
</protein>
<proteinExistence type="inferred from homology"/>
<evidence type="ECO:0000256" key="12">
    <source>
        <dbReference type="ARBA" id="ARBA00051183"/>
    </source>
</evidence>
<organism evidence="15 16">
    <name type="scientific">Petromyzon marinus</name>
    <name type="common">Sea lamprey</name>
    <dbReference type="NCBI Taxonomy" id="7757"/>
    <lineage>
        <taxon>Eukaryota</taxon>
        <taxon>Metazoa</taxon>
        <taxon>Chordata</taxon>
        <taxon>Craniata</taxon>
        <taxon>Vertebrata</taxon>
        <taxon>Cyclostomata</taxon>
        <taxon>Hyperoartia</taxon>
        <taxon>Petromyzontiformes</taxon>
        <taxon>Petromyzontidae</taxon>
        <taxon>Petromyzon</taxon>
    </lineage>
</organism>
<name>A0AAJ7WW48_PETMA</name>
<evidence type="ECO:0000256" key="10">
    <source>
        <dbReference type="ARBA" id="ARBA00050455"/>
    </source>
</evidence>
<comment type="catalytic activity">
    <reaction evidence="9">
        <text>S-hexadecanoyl-L-cysteinyl-[protein] + H2O = L-cysteinyl-[protein] + hexadecanoate + H(+)</text>
        <dbReference type="Rhea" id="RHEA:19233"/>
        <dbReference type="Rhea" id="RHEA-COMP:10131"/>
        <dbReference type="Rhea" id="RHEA-COMP:11032"/>
        <dbReference type="ChEBI" id="CHEBI:7896"/>
        <dbReference type="ChEBI" id="CHEBI:15377"/>
        <dbReference type="ChEBI" id="CHEBI:15378"/>
        <dbReference type="ChEBI" id="CHEBI:29950"/>
        <dbReference type="ChEBI" id="CHEBI:74151"/>
        <dbReference type="EC" id="3.1.2.22"/>
    </reaction>
    <physiologicalReaction direction="left-to-right" evidence="9">
        <dbReference type="Rhea" id="RHEA:19234"/>
    </physiologicalReaction>
</comment>
<evidence type="ECO:0000256" key="9">
    <source>
        <dbReference type="ARBA" id="ARBA00047409"/>
    </source>
</evidence>
<evidence type="ECO:0000256" key="4">
    <source>
        <dbReference type="ARBA" id="ARBA00044532"/>
    </source>
</evidence>
<dbReference type="InterPro" id="IPR026138">
    <property type="entry name" value="CLN5"/>
</dbReference>
<comment type="catalytic activity">
    <reaction evidence="14">
        <text>2 1-octadecanoyl-sn-glycero-3-phospho-(1'-sn-glycerol) = 1-octadecanoyl-sn-glycero-3-phospho-(3'-octadecanoyl-1'-sn-glycerol) + sn-glycero-3-phospho-(1'-sn-glycerol)</text>
        <dbReference type="Rhea" id="RHEA:77603"/>
        <dbReference type="ChEBI" id="CHEBI:64717"/>
        <dbReference type="ChEBI" id="CHEBI:72827"/>
        <dbReference type="ChEBI" id="CHEBI:232638"/>
    </reaction>
    <physiologicalReaction direction="left-to-right" evidence="14">
        <dbReference type="Rhea" id="RHEA:77604"/>
    </physiologicalReaction>
</comment>
<dbReference type="RefSeq" id="XP_032812165.1">
    <property type="nucleotide sequence ID" value="XM_032956274.1"/>
</dbReference>
<evidence type="ECO:0000256" key="11">
    <source>
        <dbReference type="ARBA" id="ARBA00051022"/>
    </source>
</evidence>
<dbReference type="Proteomes" id="UP001318040">
    <property type="component" value="Chromosome 18"/>
</dbReference>
<evidence type="ECO:0000313" key="16">
    <source>
        <dbReference type="RefSeq" id="XP_032812165.1"/>
    </source>
</evidence>
<evidence type="ECO:0000256" key="6">
    <source>
        <dbReference type="ARBA" id="ARBA00044556"/>
    </source>
</evidence>
<comment type="similarity">
    <text evidence="1">Belongs to the CLN5 family.</text>
</comment>
<comment type="catalytic activity">
    <reaction evidence="10">
        <text>2 1-tetradecanoyl-sn-glycero-3-phospho-(1'-sn-glycerol) = 1-tetradecanoyl-sn-glycero-3-phospho-(3'-tetradecanoyl-1'-sn-glycerol) + sn-glycero-3-phospho-(1'-sn-glycerol)</text>
        <dbReference type="Rhea" id="RHEA:77611"/>
        <dbReference type="ChEBI" id="CHEBI:64717"/>
        <dbReference type="ChEBI" id="CHEBI:72826"/>
        <dbReference type="ChEBI" id="CHEBI:232640"/>
    </reaction>
    <physiologicalReaction direction="left-to-right" evidence="10">
        <dbReference type="Rhea" id="RHEA:77612"/>
    </physiologicalReaction>
</comment>
<evidence type="ECO:0000256" key="14">
    <source>
        <dbReference type="ARBA" id="ARBA00051789"/>
    </source>
</evidence>
<dbReference type="GO" id="GO:0005765">
    <property type="term" value="C:lysosomal membrane"/>
    <property type="evidence" value="ECO:0007669"/>
    <property type="project" value="TreeGrafter"/>
</dbReference>
<keyword evidence="15" id="KW-1185">Reference proteome</keyword>
<dbReference type="KEGG" id="pmrn:116943473"/>
<dbReference type="Pfam" id="PF15014">
    <property type="entry name" value="CLN5"/>
    <property type="match status" value="1"/>
</dbReference>
<evidence type="ECO:0000256" key="8">
    <source>
        <dbReference type="ARBA" id="ARBA00045492"/>
    </source>
</evidence>
<evidence type="ECO:0000256" key="5">
    <source>
        <dbReference type="ARBA" id="ARBA00044547"/>
    </source>
</evidence>
<comment type="function">
    <text evidence="3">Exhibits palmitoyl protein thioesterase (S-depalmitoylation) activity in vitro and most likely plays a role in protein S-depalmitoylation.</text>
</comment>
<dbReference type="GO" id="GO:0007040">
    <property type="term" value="P:lysosome organization"/>
    <property type="evidence" value="ECO:0007669"/>
    <property type="project" value="TreeGrafter"/>
</dbReference>
<evidence type="ECO:0000256" key="2">
    <source>
        <dbReference type="ARBA" id="ARBA00023180"/>
    </source>
</evidence>
<comment type="catalytic activity">
    <reaction evidence="13">
        <text>2 1-acyl-sn-glycero-3-phospho-(1'-sn-glycerol) = 1-acyl-sn-glycero-3-phospho-(3'-acyl-sn-1'-glycerol) + sn-glycero-3-phospho-(1'-sn-glycerol)</text>
        <dbReference type="Rhea" id="RHEA:77619"/>
        <dbReference type="ChEBI" id="CHEBI:64717"/>
        <dbReference type="ChEBI" id="CHEBI:64840"/>
        <dbReference type="ChEBI" id="CHEBI:232628"/>
    </reaction>
    <physiologicalReaction direction="left-to-right" evidence="13">
        <dbReference type="Rhea" id="RHEA:77620"/>
    </physiologicalReaction>
</comment>
<dbReference type="PANTHER" id="PTHR15380:SF2">
    <property type="entry name" value="CEROID-LIPOFUSCINOSIS NEURONAL PROTEIN 5"/>
    <property type="match status" value="1"/>
</dbReference>
<dbReference type="GO" id="GO:0016798">
    <property type="term" value="F:hydrolase activity, acting on glycosyl bonds"/>
    <property type="evidence" value="ECO:0007669"/>
    <property type="project" value="TreeGrafter"/>
</dbReference>
<keyword evidence="2" id="KW-0325">Glycoprotein</keyword>
<dbReference type="GO" id="GO:0008474">
    <property type="term" value="F:palmitoyl-(protein) hydrolase activity"/>
    <property type="evidence" value="ECO:0007669"/>
    <property type="project" value="UniProtKB-EC"/>
</dbReference>
<comment type="function">
    <text evidence="8">Catalyzes the synthesis of bis(monoacylglycero)phosphate (BMP) via transacylation of 2 molecules of lysophosphatidylglycerol (LPG). BMP also known as lysobisphosphatidic acid plays a key role in the formation of intraluminal vesicles and in maintaining intracellular cholesterol homeostasis. Can use only LPG as the exclusive lysophospholipid acyl donor for base exchange and displays BMP synthase activity towards various LPGs (LPG 14:0, LPG 16:0, LPG 18:0, LPG 18:1) with a higher preference for longer chain lengths. Plays a role in influencing the retrograde trafficking of lysosomal sorting receptors SORT1 and IGF2R from the endosomes to the trans-Golgi network by controlling the recruitment of retromer complex to the endosomal membrane. Regulates the localization and activation of RAB7A which is required to recruit the retromer complex to the endosomal membrane.</text>
</comment>
<evidence type="ECO:0000256" key="3">
    <source>
        <dbReference type="ARBA" id="ARBA00044494"/>
    </source>
</evidence>
<comment type="catalytic activity">
    <reaction evidence="12">
        <text>2 1-hexadecanoyl-sn-glycero-3-phospho-(1'-sn-glycerol) = 1-hexadecanoyl-sn-glycero-3-phospho-(3'-hexadecanoyl-1'-sn-glycerol) + sn-glycero-3-phospho-(1'-sn-glycerol)</text>
        <dbReference type="Rhea" id="RHEA:77607"/>
        <dbReference type="ChEBI" id="CHEBI:64717"/>
        <dbReference type="ChEBI" id="CHEBI:75158"/>
        <dbReference type="ChEBI" id="CHEBI:232639"/>
    </reaction>
    <physiologicalReaction direction="left-to-right" evidence="12">
        <dbReference type="Rhea" id="RHEA:77608"/>
    </physiologicalReaction>
</comment>
<accession>A0AAJ7WW48</accession>
<dbReference type="AlphaFoldDB" id="A0AAJ7WW48"/>
<comment type="catalytic activity">
    <reaction evidence="11">
        <text>2 1-(9Z-octadecenoyl)-sn-glycero-3-phospho-(1'-sn-glycerol) = 1-(9Z-octadecenoyl)-sn-glycero-3-phospho-(3'-(9Z-octadecenoyl)-1'-sn-glycerol) + sn-glycero-3-phospho-(1'-sn-glycerol)</text>
        <dbReference type="Rhea" id="RHEA:77599"/>
        <dbReference type="ChEBI" id="CHEBI:64717"/>
        <dbReference type="ChEBI" id="CHEBI:72828"/>
        <dbReference type="ChEBI" id="CHEBI:232637"/>
    </reaction>
    <physiologicalReaction direction="left-to-right" evidence="11">
        <dbReference type="Rhea" id="RHEA:77600"/>
    </physiologicalReaction>
</comment>